<evidence type="ECO:0000313" key="4">
    <source>
        <dbReference type="Proteomes" id="UP000183832"/>
    </source>
</evidence>
<dbReference type="OrthoDB" id="6244905at2759"/>
<dbReference type="STRING" id="568069.A0A1J1ISM6"/>
<dbReference type="SUPFAM" id="SSF48726">
    <property type="entry name" value="Immunoglobulin"/>
    <property type="match status" value="1"/>
</dbReference>
<dbReference type="InterPro" id="IPR013783">
    <property type="entry name" value="Ig-like_fold"/>
</dbReference>
<feature type="transmembrane region" description="Helical" evidence="1">
    <location>
        <begin position="304"/>
        <end position="328"/>
    </location>
</feature>
<name>A0A1J1ISM6_9DIPT</name>
<keyword evidence="4" id="KW-1185">Reference proteome</keyword>
<dbReference type="AlphaFoldDB" id="A0A1J1ISM6"/>
<dbReference type="PROSITE" id="PS50835">
    <property type="entry name" value="IG_LIKE"/>
    <property type="match status" value="2"/>
</dbReference>
<evidence type="ECO:0000256" key="1">
    <source>
        <dbReference type="SAM" id="Phobius"/>
    </source>
</evidence>
<keyword evidence="1" id="KW-0812">Transmembrane</keyword>
<organism evidence="3 4">
    <name type="scientific">Clunio marinus</name>
    <dbReference type="NCBI Taxonomy" id="568069"/>
    <lineage>
        <taxon>Eukaryota</taxon>
        <taxon>Metazoa</taxon>
        <taxon>Ecdysozoa</taxon>
        <taxon>Arthropoda</taxon>
        <taxon>Hexapoda</taxon>
        <taxon>Insecta</taxon>
        <taxon>Pterygota</taxon>
        <taxon>Neoptera</taxon>
        <taxon>Endopterygota</taxon>
        <taxon>Diptera</taxon>
        <taxon>Nematocera</taxon>
        <taxon>Chironomoidea</taxon>
        <taxon>Chironomidae</taxon>
        <taxon>Clunio</taxon>
    </lineage>
</organism>
<keyword evidence="1" id="KW-0472">Membrane</keyword>
<dbReference type="Gene3D" id="2.60.40.10">
    <property type="entry name" value="Immunoglobulins"/>
    <property type="match status" value="1"/>
</dbReference>
<protein>
    <submittedName>
        <fullName evidence="3">CLUMA_CG016416, isoform A</fullName>
    </submittedName>
</protein>
<dbReference type="InterPro" id="IPR036179">
    <property type="entry name" value="Ig-like_dom_sf"/>
</dbReference>
<reference evidence="3 4" key="1">
    <citation type="submission" date="2015-04" db="EMBL/GenBank/DDBJ databases">
        <authorList>
            <person name="Syromyatnikov M.Y."/>
            <person name="Popov V.N."/>
        </authorList>
    </citation>
    <scope>NUCLEOTIDE SEQUENCE [LARGE SCALE GENOMIC DNA]</scope>
</reference>
<feature type="domain" description="Ig-like" evidence="2">
    <location>
        <begin position="29"/>
        <end position="118"/>
    </location>
</feature>
<proteinExistence type="predicted"/>
<gene>
    <name evidence="3" type="primary">putative AGAP004218-PA</name>
    <name evidence="3" type="ORF">CLUMA_CG016416</name>
</gene>
<keyword evidence="1" id="KW-1133">Transmembrane helix</keyword>
<dbReference type="InterPro" id="IPR007110">
    <property type="entry name" value="Ig-like_dom"/>
</dbReference>
<sequence>MECNVMSLDFLTFFVIVIVYFAEAYELTPKSDSSTIKHSKLIKSKNIDLTLNCSILEMHEAFNTNSLVTWWFKRSCKGSCWNQPDENEWTEIDCDGQCKIFLTLNDDKASNGFYLCRLFPYRVDEETILQIEFTKTFHVEIFDPLSSLPPPEILNDTLNDATNHVSNKTPLNKSQLILQCSVKSQQKPTIKWFKKKNEEEVNSEENSFESYKSFIESTRSIKYFENFYEPIIGLQGGLKELTDNLYLSKLIVNNITRNSIYVCVAINYSGFTFREFNVNQHVSEDEGIIVNESIMEFPEKNYEILFLIPVVLLMPISVLMCTILYLLISRQILKRNKIIIIEAV</sequence>
<evidence type="ECO:0000259" key="2">
    <source>
        <dbReference type="PROSITE" id="PS50835"/>
    </source>
</evidence>
<accession>A0A1J1ISM6</accession>
<feature type="domain" description="Ig-like" evidence="2">
    <location>
        <begin position="151"/>
        <end position="279"/>
    </location>
</feature>
<evidence type="ECO:0000313" key="3">
    <source>
        <dbReference type="EMBL" id="CRL03235.1"/>
    </source>
</evidence>
<dbReference type="EMBL" id="CVRI01000059">
    <property type="protein sequence ID" value="CRL03235.1"/>
    <property type="molecule type" value="Genomic_DNA"/>
</dbReference>
<dbReference type="Proteomes" id="UP000183832">
    <property type="component" value="Unassembled WGS sequence"/>
</dbReference>